<dbReference type="InterPro" id="IPR038247">
    <property type="entry name" value="Jag_N_dom_sf"/>
</dbReference>
<dbReference type="PANTHER" id="PTHR35800:SF1">
    <property type="entry name" value="RNA-BINDING PROTEIN KHPB"/>
    <property type="match status" value="1"/>
</dbReference>
<dbReference type="SMART" id="SM00393">
    <property type="entry name" value="R3H"/>
    <property type="match status" value="1"/>
</dbReference>
<dbReference type="Gene3D" id="3.30.1370.50">
    <property type="entry name" value="R3H-like domain"/>
    <property type="match status" value="1"/>
</dbReference>
<dbReference type="EMBL" id="CACRUX010000072">
    <property type="protein sequence ID" value="VYU39032.1"/>
    <property type="molecule type" value="Genomic_DNA"/>
</dbReference>
<keyword evidence="2 6" id="KW-0694">RNA-binding</keyword>
<dbReference type="Pfam" id="PF01424">
    <property type="entry name" value="R3H"/>
    <property type="match status" value="1"/>
</dbReference>
<dbReference type="AlphaFoldDB" id="A0A6N3EE42"/>
<dbReference type="CDD" id="cd02644">
    <property type="entry name" value="R3H_jag"/>
    <property type="match status" value="1"/>
</dbReference>
<feature type="region of interest" description="Jag_N domain" evidence="6">
    <location>
        <begin position="5"/>
        <end position="55"/>
    </location>
</feature>
<keyword evidence="4 6" id="KW-0143">Chaperone</keyword>
<comment type="similarity">
    <text evidence="6">Belongs to the KhpB RNA-binding protein family.</text>
</comment>
<dbReference type="Gene3D" id="1.20.120.20">
    <property type="entry name" value="Apolipoprotein"/>
    <property type="match status" value="1"/>
</dbReference>
<dbReference type="InterPro" id="IPR039247">
    <property type="entry name" value="KhpB"/>
</dbReference>
<comment type="function">
    <text evidence="6">A probable RNA chaperone. Forms a complex with KhpA which binds to cellular RNA and controls its expression. Plays a role in peptidoglycan (PG) homeostasis and cell length regulation.</text>
</comment>
<keyword evidence="3 6" id="KW-0133">Cell shape</keyword>
<protein>
    <recommendedName>
        <fullName evidence="6">RNA-binding protein KhpB</fullName>
    </recommendedName>
    <alternativeName>
        <fullName evidence="6">RNA-binding protein EloR</fullName>
    </alternativeName>
</protein>
<dbReference type="InterPro" id="IPR001374">
    <property type="entry name" value="R3H_dom"/>
</dbReference>
<evidence type="ECO:0000256" key="6">
    <source>
        <dbReference type="HAMAP-Rule" id="MF_00867"/>
    </source>
</evidence>
<keyword evidence="1 6" id="KW-0963">Cytoplasm</keyword>
<dbReference type="InterPro" id="IPR015946">
    <property type="entry name" value="KH_dom-like_a/b"/>
</dbReference>
<proteinExistence type="inferred from homology"/>
<dbReference type="CDD" id="cd02414">
    <property type="entry name" value="KH-II_Jag"/>
    <property type="match status" value="1"/>
</dbReference>
<dbReference type="HAMAP" id="MF_00867">
    <property type="entry name" value="KhpB"/>
    <property type="match status" value="1"/>
</dbReference>
<dbReference type="GO" id="GO:0005737">
    <property type="term" value="C:cytoplasm"/>
    <property type="evidence" value="ECO:0007669"/>
    <property type="project" value="UniProtKB-SubCell"/>
</dbReference>
<evidence type="ECO:0000256" key="2">
    <source>
        <dbReference type="ARBA" id="ARBA00022884"/>
    </source>
</evidence>
<dbReference type="GO" id="GO:0008360">
    <property type="term" value="P:regulation of cell shape"/>
    <property type="evidence" value="ECO:0007669"/>
    <property type="project" value="UniProtKB-KW"/>
</dbReference>
<name>A0A6N3EE42_9FIRM</name>
<feature type="domain" description="R3H" evidence="7">
    <location>
        <begin position="306"/>
        <end position="372"/>
    </location>
</feature>
<dbReference type="Gene3D" id="3.30.30.80">
    <property type="entry name" value="probable RNA-binding protein from clostridium symbiosum atcc 14940"/>
    <property type="match status" value="1"/>
</dbReference>
<dbReference type="SUPFAM" id="SSF82708">
    <property type="entry name" value="R3H domain"/>
    <property type="match status" value="1"/>
</dbReference>
<evidence type="ECO:0000256" key="1">
    <source>
        <dbReference type="ARBA" id="ARBA00022490"/>
    </source>
</evidence>
<dbReference type="Pfam" id="PF14804">
    <property type="entry name" value="Jag_N"/>
    <property type="match status" value="1"/>
</dbReference>
<dbReference type="NCBIfam" id="NF041568">
    <property type="entry name" value="Jag_EloR"/>
    <property type="match status" value="1"/>
</dbReference>
<dbReference type="PROSITE" id="PS51061">
    <property type="entry name" value="R3H"/>
    <property type="match status" value="1"/>
</dbReference>
<dbReference type="GO" id="GO:0009252">
    <property type="term" value="P:peptidoglycan biosynthetic process"/>
    <property type="evidence" value="ECO:0007669"/>
    <property type="project" value="UniProtKB-UniRule"/>
</dbReference>
<comment type="domain">
    <text evidence="6">Has an N-terminal Jag-N domain and 2 RNA-binding domains (KH and R3H).</text>
</comment>
<gene>
    <name evidence="6" type="primary">khpB</name>
    <name evidence="6" type="synonym">eloR</name>
    <name evidence="8" type="ORF">VRLFYP33_00195</name>
</gene>
<accession>A0A6N3EE42</accession>
<organism evidence="8">
    <name type="scientific">Veillonella ratti</name>
    <dbReference type="NCBI Taxonomy" id="103892"/>
    <lineage>
        <taxon>Bacteria</taxon>
        <taxon>Bacillati</taxon>
        <taxon>Bacillota</taxon>
        <taxon>Negativicutes</taxon>
        <taxon>Veillonellales</taxon>
        <taxon>Veillonellaceae</taxon>
        <taxon>Veillonella</taxon>
    </lineage>
</organism>
<dbReference type="InterPro" id="IPR034079">
    <property type="entry name" value="R3H_KhpB"/>
</dbReference>
<dbReference type="PROSITE" id="PS50084">
    <property type="entry name" value="KH_TYPE_1"/>
    <property type="match status" value="1"/>
</dbReference>
<evidence type="ECO:0000259" key="7">
    <source>
        <dbReference type="PROSITE" id="PS51061"/>
    </source>
</evidence>
<comment type="subcellular location">
    <subcellularLocation>
        <location evidence="6">Cytoplasm</location>
    </subcellularLocation>
</comment>
<comment type="subunit">
    <text evidence="6">Forms a complex with KhpA.</text>
</comment>
<dbReference type="RefSeq" id="WP_021840461.1">
    <property type="nucleotide sequence ID" value="NZ_CACRUX010000072.1"/>
</dbReference>
<dbReference type="InterPro" id="IPR032782">
    <property type="entry name" value="KhpB_N"/>
</dbReference>
<dbReference type="PANTHER" id="PTHR35800">
    <property type="entry name" value="PROTEIN JAG"/>
    <property type="match status" value="1"/>
</dbReference>
<evidence type="ECO:0000256" key="4">
    <source>
        <dbReference type="ARBA" id="ARBA00023186"/>
    </source>
</evidence>
<dbReference type="SMART" id="SM01245">
    <property type="entry name" value="Jag_N"/>
    <property type="match status" value="1"/>
</dbReference>
<keyword evidence="5 6" id="KW-0961">Cell wall biogenesis/degradation</keyword>
<sequence>MDYIEVSAKTIADAVAKGTEQLKADGKVVTDTKVLEQPSSGFLGIGRRDALVRLYFEEAPLTEKVAFAAEQAAANVQATAQTKVAEAKTAVSEASEFVQEKVADAKSTAVEVAEAAQQKFNEVAEAAQQKAGEVSELAQQKFGEVKEQAAELADKAQQHLGEAADAAQAKIANVKAQAKDVAVDVKDTVADTLADAKETAEDAATTVAAAVKPQREPVSKEEQMVIADKGKQFLQDMFSKMGLSVQIEKMMTAEKITFQIHGEELGILIGKHGQTLDAIQYLTNLVANKEVAGHCHIVVDVENYRSRREETLVNLAKRLASKVKRNRQKISLEPMSAFERKIIHLTLQNEVHIVTDSEGEEPYRHVVIAYKR</sequence>
<evidence type="ECO:0000313" key="8">
    <source>
        <dbReference type="EMBL" id="VYU39032.1"/>
    </source>
</evidence>
<evidence type="ECO:0000256" key="3">
    <source>
        <dbReference type="ARBA" id="ARBA00022960"/>
    </source>
</evidence>
<reference evidence="8" key="1">
    <citation type="submission" date="2019-11" db="EMBL/GenBank/DDBJ databases">
        <authorList>
            <person name="Feng L."/>
        </authorList>
    </citation>
    <scope>NUCLEOTIDE SEQUENCE</scope>
    <source>
        <strain evidence="8">VrattiLFYP33</strain>
    </source>
</reference>
<evidence type="ECO:0000256" key="5">
    <source>
        <dbReference type="ARBA" id="ARBA00023316"/>
    </source>
</evidence>
<dbReference type="GO" id="GO:0003723">
    <property type="term" value="F:RNA binding"/>
    <property type="evidence" value="ECO:0007669"/>
    <property type="project" value="UniProtKB-UniRule"/>
</dbReference>
<dbReference type="InterPro" id="IPR036867">
    <property type="entry name" value="R3H_dom_sf"/>
</dbReference>
<dbReference type="InterPro" id="IPR038008">
    <property type="entry name" value="Jag_KH"/>
</dbReference>
<dbReference type="GO" id="GO:0071555">
    <property type="term" value="P:cell wall organization"/>
    <property type="evidence" value="ECO:0007669"/>
    <property type="project" value="UniProtKB-KW"/>
</dbReference>
<dbReference type="Gene3D" id="3.30.300.20">
    <property type="match status" value="1"/>
</dbReference>
<dbReference type="Pfam" id="PF13083">
    <property type="entry name" value="KH_KhpA-B"/>
    <property type="match status" value="1"/>
</dbReference>